<feature type="compositionally biased region" description="Basic and acidic residues" evidence="1">
    <location>
        <begin position="1"/>
        <end position="11"/>
    </location>
</feature>
<comment type="caution">
    <text evidence="2">The sequence shown here is derived from an EMBL/GenBank/DDBJ whole genome shotgun (WGS) entry which is preliminary data.</text>
</comment>
<organism evidence="2 3">
    <name type="scientific">Cytospora chrysosperma</name>
    <name type="common">Cytospora canker fungus</name>
    <name type="synonym">Sphaeria chrysosperma</name>
    <dbReference type="NCBI Taxonomy" id="252740"/>
    <lineage>
        <taxon>Eukaryota</taxon>
        <taxon>Fungi</taxon>
        <taxon>Dikarya</taxon>
        <taxon>Ascomycota</taxon>
        <taxon>Pezizomycotina</taxon>
        <taxon>Sordariomycetes</taxon>
        <taxon>Sordariomycetidae</taxon>
        <taxon>Diaporthales</taxon>
        <taxon>Cytosporaceae</taxon>
        <taxon>Cytospora</taxon>
    </lineage>
</organism>
<gene>
    <name evidence="2" type="ORF">VSDG_08922</name>
</gene>
<evidence type="ECO:0000313" key="2">
    <source>
        <dbReference type="EMBL" id="ROV88890.1"/>
    </source>
</evidence>
<evidence type="ECO:0000313" key="3">
    <source>
        <dbReference type="Proteomes" id="UP000284375"/>
    </source>
</evidence>
<evidence type="ECO:0000256" key="1">
    <source>
        <dbReference type="SAM" id="MobiDB-lite"/>
    </source>
</evidence>
<feature type="region of interest" description="Disordered" evidence="1">
    <location>
        <begin position="1"/>
        <end position="46"/>
    </location>
</feature>
<sequence length="103" mass="11395">MVHPAIPRDLDITISLPPPMGPLPMPATPQYPGLPSSQPDIRSCPVTPGSALSHLCRQWQRGLGDSGSRMRQLWHTMLLDYPQAAEKEWEKDARPDSRTGGLE</sequence>
<accession>A0A423VD40</accession>
<dbReference type="EMBL" id="LJZO01000062">
    <property type="protein sequence ID" value="ROV88890.1"/>
    <property type="molecule type" value="Genomic_DNA"/>
</dbReference>
<dbReference type="Proteomes" id="UP000284375">
    <property type="component" value="Unassembled WGS sequence"/>
</dbReference>
<proteinExistence type="predicted"/>
<feature type="compositionally biased region" description="Pro residues" evidence="1">
    <location>
        <begin position="16"/>
        <end position="29"/>
    </location>
</feature>
<name>A0A423VD40_CYTCH</name>
<dbReference type="AlphaFoldDB" id="A0A423VD40"/>
<reference evidence="2 3" key="1">
    <citation type="submission" date="2015-09" db="EMBL/GenBank/DDBJ databases">
        <title>Host preference determinants of Valsa canker pathogens revealed by comparative genomics.</title>
        <authorList>
            <person name="Yin Z."/>
            <person name="Huang L."/>
        </authorList>
    </citation>
    <scope>NUCLEOTIDE SEQUENCE [LARGE SCALE GENOMIC DNA]</scope>
    <source>
        <strain evidence="2 3">YSFL</strain>
    </source>
</reference>
<keyword evidence="3" id="KW-1185">Reference proteome</keyword>
<protein>
    <submittedName>
        <fullName evidence="2">Uncharacterized protein</fullName>
    </submittedName>
</protein>